<dbReference type="CTD" id="8487"/>
<dbReference type="Gene3D" id="1.20.58.1070">
    <property type="match status" value="1"/>
</dbReference>
<evidence type="ECO:0000256" key="3">
    <source>
        <dbReference type="ARBA" id="ARBA00022664"/>
    </source>
</evidence>
<dbReference type="EMBL" id="AMPZ03000005">
    <property type="protein sequence ID" value="KAH9583121.1"/>
    <property type="molecule type" value="Genomic_DNA"/>
</dbReference>
<gene>
    <name evidence="8" type="primary">GEMIN2</name>
    <name evidence="8" type="ORF">MS3_00007633</name>
    <name evidence="9" type="ORF">MS3_01092</name>
</gene>
<keyword evidence="3 7" id="KW-0507">mRNA processing</keyword>
<dbReference type="Pfam" id="PF04938">
    <property type="entry name" value="SIP1"/>
    <property type="match status" value="1"/>
</dbReference>
<evidence type="ECO:0000256" key="2">
    <source>
        <dbReference type="ARBA" id="ARBA00022490"/>
    </source>
</evidence>
<evidence type="ECO:0000256" key="5">
    <source>
        <dbReference type="ARBA" id="ARBA00025758"/>
    </source>
</evidence>
<reference evidence="9" key="1">
    <citation type="journal article" date="2012" name="Nat. Genet.">
        <title>Whole-genome sequence of Schistosoma haematobium.</title>
        <authorList>
            <person name="Young N.D."/>
            <person name="Jex A.R."/>
            <person name="Li B."/>
            <person name="Liu S."/>
            <person name="Yang L."/>
            <person name="Xiong Z."/>
            <person name="Li Y."/>
            <person name="Cantacessi C."/>
            <person name="Hall R.S."/>
            <person name="Xu X."/>
            <person name="Chen F."/>
            <person name="Wu X."/>
            <person name="Zerlotini A."/>
            <person name="Oliveira G."/>
            <person name="Hofmann A."/>
            <person name="Zhang G."/>
            <person name="Fang X."/>
            <person name="Kang Y."/>
            <person name="Campbell B.E."/>
            <person name="Loukas A."/>
            <person name="Ranganathan S."/>
            <person name="Rollinson D."/>
            <person name="Rinaldi G."/>
            <person name="Brindley P.J."/>
            <person name="Yang H."/>
            <person name="Wang J."/>
            <person name="Wang J."/>
            <person name="Gasser R.B."/>
        </authorList>
    </citation>
    <scope>NUCLEOTIDE SEQUENCE [LARGE SCALE GENOMIC DNA]</scope>
</reference>
<dbReference type="PANTHER" id="PTHR12794:SF0">
    <property type="entry name" value="GEM-ASSOCIATED PROTEIN 2"/>
    <property type="match status" value="1"/>
</dbReference>
<evidence type="ECO:0000256" key="4">
    <source>
        <dbReference type="ARBA" id="ARBA00023187"/>
    </source>
</evidence>
<comment type="similarity">
    <text evidence="5 7">Belongs to the gemin-2 family.</text>
</comment>
<dbReference type="InterPro" id="IPR035426">
    <property type="entry name" value="Gemin2/Brr1"/>
</dbReference>
<keyword evidence="2 7" id="KW-0963">Cytoplasm</keyword>
<dbReference type="GO" id="GO:0000387">
    <property type="term" value="P:spliceosomal snRNP assembly"/>
    <property type="evidence" value="ECO:0007669"/>
    <property type="project" value="UniProtKB-UniRule"/>
</dbReference>
<evidence type="ECO:0000256" key="1">
    <source>
        <dbReference type="ARBA" id="ARBA00004496"/>
    </source>
</evidence>
<keyword evidence="4 7" id="KW-0508">mRNA splicing</keyword>
<dbReference type="InterPro" id="IPR017364">
    <property type="entry name" value="GEMIN2"/>
</dbReference>
<dbReference type="RefSeq" id="XP_012792714.1">
    <property type="nucleotide sequence ID" value="XM_012937260.3"/>
</dbReference>
<dbReference type="STRING" id="6185.A0A094ZEV6"/>
<dbReference type="PIRSF" id="PIRSF038038">
    <property type="entry name" value="SMN_Gemin2"/>
    <property type="match status" value="1"/>
</dbReference>
<comment type="subunit">
    <text evidence="7">Part of the core SMN complex.</text>
</comment>
<evidence type="ECO:0000313" key="9">
    <source>
        <dbReference type="EMBL" id="KGB32950.1"/>
    </source>
</evidence>
<dbReference type="GO" id="GO:0000245">
    <property type="term" value="P:spliceosomal complex assembly"/>
    <property type="evidence" value="ECO:0007669"/>
    <property type="project" value="UniProtKB-UniRule"/>
</dbReference>
<dbReference type="Proteomes" id="UP000471633">
    <property type="component" value="Unassembled WGS sequence"/>
</dbReference>
<reference evidence="8" key="2">
    <citation type="journal article" date="2019" name="Gigascience">
        <title>High-quality Schistosoma haematobium genome achieved by single-molecule and long-range sequencing.</title>
        <authorList>
            <person name="Stroehlein A.J."/>
            <person name="Korhonen P.K."/>
            <person name="Chong T.M."/>
            <person name="Lim Y.L."/>
            <person name="Chan K.G."/>
            <person name="Webster B."/>
            <person name="Rollinson D."/>
            <person name="Brindley P.J."/>
            <person name="Gasser R.B."/>
            <person name="Young N.D."/>
        </authorList>
    </citation>
    <scope>NUCLEOTIDE SEQUENCE</scope>
</reference>
<dbReference type="GO" id="GO:0032797">
    <property type="term" value="C:SMN complex"/>
    <property type="evidence" value="ECO:0007669"/>
    <property type="project" value="UniProtKB-UniRule"/>
</dbReference>
<accession>A0A094ZEV6</accession>
<proteinExistence type="inferred from homology"/>
<organism evidence="9">
    <name type="scientific">Schistosoma haematobium</name>
    <name type="common">Blood fluke</name>
    <dbReference type="NCBI Taxonomy" id="6185"/>
    <lineage>
        <taxon>Eukaryota</taxon>
        <taxon>Metazoa</taxon>
        <taxon>Spiralia</taxon>
        <taxon>Lophotrochozoa</taxon>
        <taxon>Platyhelminthes</taxon>
        <taxon>Trematoda</taxon>
        <taxon>Digenea</taxon>
        <taxon>Strigeidida</taxon>
        <taxon>Schistosomatoidea</taxon>
        <taxon>Schistosomatidae</taxon>
        <taxon>Schistosoma</taxon>
    </lineage>
</organism>
<dbReference type="GO" id="GO:0005681">
    <property type="term" value="C:spliceosomal complex"/>
    <property type="evidence" value="ECO:0007669"/>
    <property type="project" value="UniProtKB-UniRule"/>
</dbReference>
<dbReference type="PANTHER" id="PTHR12794">
    <property type="entry name" value="GEMIN2"/>
    <property type="match status" value="1"/>
</dbReference>
<name>A0A094ZEV6_SCHHA</name>
<keyword evidence="10" id="KW-1185">Reference proteome</keyword>
<dbReference type="KEGG" id="shx:MS3_00007633"/>
<reference evidence="8" key="3">
    <citation type="submission" date="2021-06" db="EMBL/GenBank/DDBJ databases">
        <title>Chromosome-level genome assembly for S. haematobium.</title>
        <authorList>
            <person name="Stroehlein A.J."/>
        </authorList>
    </citation>
    <scope>NUCLEOTIDE SEQUENCE</scope>
</reference>
<dbReference type="EMBL" id="KL250524">
    <property type="protein sequence ID" value="KGB32950.1"/>
    <property type="molecule type" value="Genomic_DNA"/>
</dbReference>
<evidence type="ECO:0000256" key="6">
    <source>
        <dbReference type="ARBA" id="ARBA00047179"/>
    </source>
</evidence>
<evidence type="ECO:0000313" key="10">
    <source>
        <dbReference type="Proteomes" id="UP000471633"/>
    </source>
</evidence>
<reference evidence="8" key="4">
    <citation type="journal article" date="2022" name="PLoS Pathog.">
        <title>Chromosome-level genome of Schistosoma haematobium underpins genome-wide explorations of molecular variation.</title>
        <authorList>
            <person name="Stroehlein A.J."/>
            <person name="Korhonen P.K."/>
            <person name="Lee V.V."/>
            <person name="Ralph S.A."/>
            <person name="Mentink-Kane M."/>
            <person name="You H."/>
            <person name="McManus D.P."/>
            <person name="Tchuente L.T."/>
            <person name="Stothard J.R."/>
            <person name="Kaur P."/>
            <person name="Dudchenko O."/>
            <person name="Aiden E.L."/>
            <person name="Yang B."/>
            <person name="Yang H."/>
            <person name="Emery A.M."/>
            <person name="Webster B.L."/>
            <person name="Brindley P.J."/>
            <person name="Rollinson D."/>
            <person name="Chang B.C.H."/>
            <person name="Gasser R.B."/>
            <person name="Young N.D."/>
        </authorList>
    </citation>
    <scope>NUCLEOTIDE SEQUENCE</scope>
</reference>
<evidence type="ECO:0000313" key="8">
    <source>
        <dbReference type="EMBL" id="KAH9583121.1"/>
    </source>
</evidence>
<comment type="subcellular location">
    <subcellularLocation>
        <location evidence="1">Cytoplasm</location>
    </subcellularLocation>
</comment>
<comment type="function">
    <text evidence="7">The SMN complex catalyzes the assembly of small nuclear ribonucleoproteins (snRNPs), the building blocks of the spliceosome, and thereby plays an important role in the splicing of cellular pre-mRNAs.</text>
</comment>
<dbReference type="GeneID" id="24588870"/>
<evidence type="ECO:0000256" key="7">
    <source>
        <dbReference type="PIRNR" id="PIRNR038038"/>
    </source>
</evidence>
<protein>
    <recommendedName>
        <fullName evidence="6 7">Gem-associated protein 2</fullName>
    </recommendedName>
</protein>
<dbReference type="AlphaFoldDB" id="A0A094ZEV6"/>
<sequence>MSDSEDSDIGLLVQALPVSDFDLNDPPNHEKALTSPDEYLKFVRYQASSFPSVLCCQNPPTGMVNQTATSATEYFKSTDNDIQKTCKVISTKISRHLQENQINHFRKTVDEYQCLKSLVLRNFDDMTRTVIPITKTTILEHTPSLTWIAQRTRSEIMTLINLVASVCTKKHWNSKLNVWIFSLLVALEPPFHPDLCHDLRTIVKRCRKLRRDFEQSSFPTTTDNNVKQCSVVAEDIEFFNLCINLISHTFGQSDLADELTD</sequence>